<evidence type="ECO:0008006" key="4">
    <source>
        <dbReference type="Google" id="ProtNLM"/>
    </source>
</evidence>
<feature type="region of interest" description="Disordered" evidence="1">
    <location>
        <begin position="37"/>
        <end position="87"/>
    </location>
</feature>
<organism evidence="2 3">
    <name type="scientific">Kineosphaera limosa NBRC 100340</name>
    <dbReference type="NCBI Taxonomy" id="1184609"/>
    <lineage>
        <taxon>Bacteria</taxon>
        <taxon>Bacillati</taxon>
        <taxon>Actinomycetota</taxon>
        <taxon>Actinomycetes</taxon>
        <taxon>Micrococcales</taxon>
        <taxon>Dermatophilaceae</taxon>
        <taxon>Kineosphaera</taxon>
    </lineage>
</organism>
<dbReference type="GO" id="GO:0006355">
    <property type="term" value="P:regulation of DNA-templated transcription"/>
    <property type="evidence" value="ECO:0007669"/>
    <property type="project" value="InterPro"/>
</dbReference>
<evidence type="ECO:0000313" key="3">
    <source>
        <dbReference type="Proteomes" id="UP000008366"/>
    </source>
</evidence>
<dbReference type="EMBL" id="BAHD01000084">
    <property type="protein sequence ID" value="GAB97849.1"/>
    <property type="molecule type" value="Genomic_DNA"/>
</dbReference>
<dbReference type="Proteomes" id="UP000008366">
    <property type="component" value="Unassembled WGS sequence"/>
</dbReference>
<keyword evidence="3" id="KW-1185">Reference proteome</keyword>
<dbReference type="InterPro" id="IPR010985">
    <property type="entry name" value="Ribbon_hlx_hlx"/>
</dbReference>
<accession>K6XGB0</accession>
<evidence type="ECO:0000313" key="2">
    <source>
        <dbReference type="EMBL" id="GAB97849.1"/>
    </source>
</evidence>
<dbReference type="RefSeq" id="WP_006594381.1">
    <property type="nucleotide sequence ID" value="NZ_BAHD01000084.1"/>
</dbReference>
<dbReference type="STRING" id="1184609.KILIM_084_00210"/>
<proteinExistence type="predicted"/>
<sequence length="87" mass="9694">MKTTLDLPDDLLRMARMRAAREDRTFKDVVTEALRDGLANRPESSHRTGRAGFPLITNRGPALPPDALSPDELAGILNDQDVQDHSW</sequence>
<evidence type="ECO:0000256" key="1">
    <source>
        <dbReference type="SAM" id="MobiDB-lite"/>
    </source>
</evidence>
<protein>
    <recommendedName>
        <fullName evidence="4">Antitoxin</fullName>
    </recommendedName>
</protein>
<dbReference type="AlphaFoldDB" id="K6XGB0"/>
<reference evidence="2 3" key="1">
    <citation type="submission" date="2012-08" db="EMBL/GenBank/DDBJ databases">
        <title>Whole genome shotgun sequence of Kineosphaera limosa NBRC 100340.</title>
        <authorList>
            <person name="Yoshida I."/>
            <person name="Isaki S."/>
            <person name="Hosoyama A."/>
            <person name="Tsuchikane K."/>
            <person name="Katsumata H."/>
            <person name="Ando Y."/>
            <person name="Ohji S."/>
            <person name="Hamada M."/>
            <person name="Tamura T."/>
            <person name="Yamazoe A."/>
            <person name="Yamazaki S."/>
            <person name="Fujita N."/>
        </authorList>
    </citation>
    <scope>NUCLEOTIDE SEQUENCE [LARGE SCALE GENOMIC DNA]</scope>
    <source>
        <strain evidence="2 3">NBRC 100340</strain>
    </source>
</reference>
<gene>
    <name evidence="2" type="ORF">KILIM_084_00210</name>
</gene>
<name>K6XGB0_9MICO</name>
<dbReference type="SUPFAM" id="SSF47598">
    <property type="entry name" value="Ribbon-helix-helix"/>
    <property type="match status" value="1"/>
</dbReference>
<comment type="caution">
    <text evidence="2">The sequence shown here is derived from an EMBL/GenBank/DDBJ whole genome shotgun (WGS) entry which is preliminary data.</text>
</comment>
<dbReference type="eggNOG" id="ENOG502ZXWY">
    <property type="taxonomic scope" value="Bacteria"/>
</dbReference>